<dbReference type="PROSITE" id="PS50949">
    <property type="entry name" value="HTH_GNTR"/>
    <property type="match status" value="1"/>
</dbReference>
<protein>
    <submittedName>
        <fullName evidence="5">GntR family transcriptional regulator</fullName>
    </submittedName>
</protein>
<evidence type="ECO:0000256" key="1">
    <source>
        <dbReference type="ARBA" id="ARBA00023015"/>
    </source>
</evidence>
<evidence type="ECO:0000256" key="2">
    <source>
        <dbReference type="ARBA" id="ARBA00023125"/>
    </source>
</evidence>
<dbReference type="RefSeq" id="WP_340337170.1">
    <property type="nucleotide sequence ID" value="NZ_JBBKZS010000009.1"/>
</dbReference>
<dbReference type="InterPro" id="IPR000524">
    <property type="entry name" value="Tscrpt_reg_HTH_GntR"/>
</dbReference>
<keyword evidence="3" id="KW-0804">Transcription</keyword>
<sequence length="262" mass="28994">MSNTTPSPSPAPDVDEDAPRYMQIAREFIRGIADDTYPLGAHLPTEAELCEQFGISRFTARESIRVLVSAGLVTRRPRIGTVVIAKPDTARYAQEASALPDLLQYARDTDMRFVYIGKVTLGKAQAQEFGVSPGEEWTYALGVRYASDPGGADEAPAQSRPFCITRLFLNPQLEGIGALLRSTKTAVYALIEREYGLPIDRVEQELSGAVLDADDAANLGSTPGAPALRIVRRYYDRKDRLLEVADNVHPSDRFTYRMNLRR</sequence>
<dbReference type="SUPFAM" id="SSF64288">
    <property type="entry name" value="Chorismate lyase-like"/>
    <property type="match status" value="1"/>
</dbReference>
<dbReference type="EMBL" id="JBBKZS010000009">
    <property type="protein sequence ID" value="MEJ8857099.1"/>
    <property type="molecule type" value="Genomic_DNA"/>
</dbReference>
<dbReference type="InterPro" id="IPR011663">
    <property type="entry name" value="UTRA"/>
</dbReference>
<dbReference type="SUPFAM" id="SSF46785">
    <property type="entry name" value="Winged helix' DNA-binding domain"/>
    <property type="match status" value="1"/>
</dbReference>
<name>A0ABU8XBM0_9BURK</name>
<reference evidence="5 6" key="1">
    <citation type="submission" date="2024-03" db="EMBL/GenBank/DDBJ databases">
        <title>Novel species of the genus Variovorax.</title>
        <authorList>
            <person name="Liu Q."/>
            <person name="Xin Y.-H."/>
        </authorList>
    </citation>
    <scope>NUCLEOTIDE SEQUENCE [LARGE SCALE GENOMIC DNA]</scope>
    <source>
        <strain evidence="5 6">KACC 18901</strain>
    </source>
</reference>
<keyword evidence="1" id="KW-0805">Transcription regulation</keyword>
<comment type="caution">
    <text evidence="5">The sequence shown here is derived from an EMBL/GenBank/DDBJ whole genome shotgun (WGS) entry which is preliminary data.</text>
</comment>
<dbReference type="Pfam" id="PF00392">
    <property type="entry name" value="GntR"/>
    <property type="match status" value="1"/>
</dbReference>
<dbReference type="CDD" id="cd07377">
    <property type="entry name" value="WHTH_GntR"/>
    <property type="match status" value="1"/>
</dbReference>
<dbReference type="InterPro" id="IPR036388">
    <property type="entry name" value="WH-like_DNA-bd_sf"/>
</dbReference>
<gene>
    <name evidence="5" type="ORF">WKW79_21155</name>
</gene>
<dbReference type="InterPro" id="IPR036390">
    <property type="entry name" value="WH_DNA-bd_sf"/>
</dbReference>
<keyword evidence="6" id="KW-1185">Reference proteome</keyword>
<evidence type="ECO:0000313" key="5">
    <source>
        <dbReference type="EMBL" id="MEJ8857099.1"/>
    </source>
</evidence>
<dbReference type="InterPro" id="IPR028978">
    <property type="entry name" value="Chorismate_lyase_/UTRA_dom_sf"/>
</dbReference>
<dbReference type="PANTHER" id="PTHR44846:SF17">
    <property type="entry name" value="GNTR-FAMILY TRANSCRIPTIONAL REGULATOR"/>
    <property type="match status" value="1"/>
</dbReference>
<proteinExistence type="predicted"/>
<dbReference type="Pfam" id="PF07702">
    <property type="entry name" value="UTRA"/>
    <property type="match status" value="1"/>
</dbReference>
<dbReference type="Gene3D" id="1.10.10.10">
    <property type="entry name" value="Winged helix-like DNA-binding domain superfamily/Winged helix DNA-binding domain"/>
    <property type="match status" value="1"/>
</dbReference>
<dbReference type="PANTHER" id="PTHR44846">
    <property type="entry name" value="MANNOSYL-D-GLYCERATE TRANSPORT/METABOLISM SYSTEM REPRESSOR MNGR-RELATED"/>
    <property type="match status" value="1"/>
</dbReference>
<feature type="domain" description="HTH gntR-type" evidence="4">
    <location>
        <begin position="18"/>
        <end position="86"/>
    </location>
</feature>
<evidence type="ECO:0000256" key="3">
    <source>
        <dbReference type="ARBA" id="ARBA00023163"/>
    </source>
</evidence>
<evidence type="ECO:0000313" key="6">
    <source>
        <dbReference type="Proteomes" id="UP001367030"/>
    </source>
</evidence>
<accession>A0ABU8XBM0</accession>
<dbReference type="InterPro" id="IPR050679">
    <property type="entry name" value="Bact_HTH_transcr_reg"/>
</dbReference>
<dbReference type="Proteomes" id="UP001367030">
    <property type="component" value="Unassembled WGS sequence"/>
</dbReference>
<dbReference type="PRINTS" id="PR00035">
    <property type="entry name" value="HTHGNTR"/>
</dbReference>
<organism evidence="5 6">
    <name type="scientific">Variovorax robiniae</name>
    <dbReference type="NCBI Taxonomy" id="1836199"/>
    <lineage>
        <taxon>Bacteria</taxon>
        <taxon>Pseudomonadati</taxon>
        <taxon>Pseudomonadota</taxon>
        <taxon>Betaproteobacteria</taxon>
        <taxon>Burkholderiales</taxon>
        <taxon>Comamonadaceae</taxon>
        <taxon>Variovorax</taxon>
    </lineage>
</organism>
<dbReference type="SMART" id="SM00866">
    <property type="entry name" value="UTRA"/>
    <property type="match status" value="1"/>
</dbReference>
<evidence type="ECO:0000259" key="4">
    <source>
        <dbReference type="PROSITE" id="PS50949"/>
    </source>
</evidence>
<keyword evidence="2" id="KW-0238">DNA-binding</keyword>
<dbReference type="SMART" id="SM00345">
    <property type="entry name" value="HTH_GNTR"/>
    <property type="match status" value="1"/>
</dbReference>
<dbReference type="Gene3D" id="3.40.1410.10">
    <property type="entry name" value="Chorismate lyase-like"/>
    <property type="match status" value="1"/>
</dbReference>